<keyword evidence="2" id="KW-0812">Transmembrane</keyword>
<accession>D2V012</accession>
<gene>
    <name evidence="3" type="ORF">NAEGRDRAFT_62132</name>
</gene>
<evidence type="ECO:0000313" key="3">
    <source>
        <dbReference type="EMBL" id="EFC49447.1"/>
    </source>
</evidence>
<keyword evidence="2" id="KW-1133">Transmembrane helix</keyword>
<dbReference type="AlphaFoldDB" id="D2V012"/>
<dbReference type="VEuPathDB" id="AmoebaDB:NAEGRDRAFT_62132"/>
<dbReference type="OrthoDB" id="10253383at2759"/>
<feature type="transmembrane region" description="Helical" evidence="2">
    <location>
        <begin position="34"/>
        <end position="61"/>
    </location>
</feature>
<sequence length="323" mass="36313">MSQIETTENHSVANKDHQKKAKEKRSKEEEGKCLPITTIIKLIITIFFWLLCIGIFIWYVVDSVEVYLVALPVTSMSYQKYESIPYPAVTVCNFNALIDCTTCGLSLHKTYSVNASTGTPEEATIPNKYVEIDAGVGGLFRCITFNNNSALHAAEEIGYSGSYSLYFHVPKMATDRNNRYGLQVSFHEPGTTPDVFAETNFCLEEADNSFVLSKVRTQRVKATKEEPNLESVRWSFQRSSIALAKKVEGLIVISFSYGTLNESKNKEVRTATIEKILGEISAILVALMGIDGLKFFNAVIELGYSFKKKTLMNVWKIFNKGRW</sequence>
<name>D2V012_NAEGR</name>
<feature type="compositionally biased region" description="Polar residues" evidence="1">
    <location>
        <begin position="1"/>
        <end position="12"/>
    </location>
</feature>
<keyword evidence="2" id="KW-0472">Membrane</keyword>
<dbReference type="InParanoid" id="D2V012"/>
<protein>
    <submittedName>
        <fullName evidence="3">Predicted protein</fullName>
    </submittedName>
</protein>
<dbReference type="EMBL" id="GG738847">
    <property type="protein sequence ID" value="EFC49447.1"/>
    <property type="molecule type" value="Genomic_DNA"/>
</dbReference>
<keyword evidence="4" id="KW-1185">Reference proteome</keyword>
<proteinExistence type="predicted"/>
<evidence type="ECO:0000256" key="2">
    <source>
        <dbReference type="SAM" id="Phobius"/>
    </source>
</evidence>
<dbReference type="KEGG" id="ngr:NAEGRDRAFT_62132"/>
<dbReference type="RefSeq" id="XP_002682191.1">
    <property type="nucleotide sequence ID" value="XM_002682145.1"/>
</dbReference>
<evidence type="ECO:0000256" key="1">
    <source>
        <dbReference type="SAM" id="MobiDB-lite"/>
    </source>
</evidence>
<dbReference type="Proteomes" id="UP000006671">
    <property type="component" value="Unassembled WGS sequence"/>
</dbReference>
<organism evidence="4">
    <name type="scientific">Naegleria gruberi</name>
    <name type="common">Amoeba</name>
    <dbReference type="NCBI Taxonomy" id="5762"/>
    <lineage>
        <taxon>Eukaryota</taxon>
        <taxon>Discoba</taxon>
        <taxon>Heterolobosea</taxon>
        <taxon>Tetramitia</taxon>
        <taxon>Eutetramitia</taxon>
        <taxon>Vahlkampfiidae</taxon>
        <taxon>Naegleria</taxon>
    </lineage>
</organism>
<feature type="region of interest" description="Disordered" evidence="1">
    <location>
        <begin position="1"/>
        <end position="26"/>
    </location>
</feature>
<reference evidence="3 4" key="1">
    <citation type="journal article" date="2010" name="Cell">
        <title>The genome of Naegleria gruberi illuminates early eukaryotic versatility.</title>
        <authorList>
            <person name="Fritz-Laylin L.K."/>
            <person name="Prochnik S.E."/>
            <person name="Ginger M.L."/>
            <person name="Dacks J.B."/>
            <person name="Carpenter M.L."/>
            <person name="Field M.C."/>
            <person name="Kuo A."/>
            <person name="Paredez A."/>
            <person name="Chapman J."/>
            <person name="Pham J."/>
            <person name="Shu S."/>
            <person name="Neupane R."/>
            <person name="Cipriano M."/>
            <person name="Mancuso J."/>
            <person name="Tu H."/>
            <person name="Salamov A."/>
            <person name="Lindquist E."/>
            <person name="Shapiro H."/>
            <person name="Lucas S."/>
            <person name="Grigoriev I.V."/>
            <person name="Cande W.Z."/>
            <person name="Fulton C."/>
            <person name="Rokhsar D.S."/>
            <person name="Dawson S.C."/>
        </authorList>
    </citation>
    <scope>NUCLEOTIDE SEQUENCE [LARGE SCALE GENOMIC DNA]</scope>
    <source>
        <strain evidence="3 4">NEG-M</strain>
    </source>
</reference>
<evidence type="ECO:0000313" key="4">
    <source>
        <dbReference type="Proteomes" id="UP000006671"/>
    </source>
</evidence>
<dbReference type="GeneID" id="8852677"/>